<reference evidence="1" key="1">
    <citation type="submission" date="2022-02" db="EMBL/GenBank/DDBJ databases">
        <title>Plant Genome Project.</title>
        <authorList>
            <person name="Zhang R.-G."/>
        </authorList>
    </citation>
    <scope>NUCLEOTIDE SEQUENCE</scope>
    <source>
        <strain evidence="1">AT1</strain>
    </source>
</reference>
<sequence>MLDVCNVDCYISEPIFQLPIDVSSGEANVLVFVHPLLFFGVQMCRSSFLFVMDIRYIGVMGLIVLAISISTRQFREIPNFEWQWLDEMDYTCFVKIELLSYDPETWKTTDYILVGFHFNLLVTMWRPCFQSHKPTKVQSFEFMELTLV</sequence>
<dbReference type="EMBL" id="CM046392">
    <property type="protein sequence ID" value="KAI8557015.1"/>
    <property type="molecule type" value="Genomic_DNA"/>
</dbReference>
<protein>
    <submittedName>
        <fullName evidence="1">Uncharacterized protein</fullName>
    </submittedName>
</protein>
<evidence type="ECO:0000313" key="2">
    <source>
        <dbReference type="Proteomes" id="UP001062846"/>
    </source>
</evidence>
<dbReference type="Proteomes" id="UP001062846">
    <property type="component" value="Chromosome 5"/>
</dbReference>
<organism evidence="1 2">
    <name type="scientific">Rhododendron molle</name>
    <name type="common">Chinese azalea</name>
    <name type="synonym">Azalea mollis</name>
    <dbReference type="NCBI Taxonomy" id="49168"/>
    <lineage>
        <taxon>Eukaryota</taxon>
        <taxon>Viridiplantae</taxon>
        <taxon>Streptophyta</taxon>
        <taxon>Embryophyta</taxon>
        <taxon>Tracheophyta</taxon>
        <taxon>Spermatophyta</taxon>
        <taxon>Magnoliopsida</taxon>
        <taxon>eudicotyledons</taxon>
        <taxon>Gunneridae</taxon>
        <taxon>Pentapetalae</taxon>
        <taxon>asterids</taxon>
        <taxon>Ericales</taxon>
        <taxon>Ericaceae</taxon>
        <taxon>Ericoideae</taxon>
        <taxon>Rhodoreae</taxon>
        <taxon>Rhododendron</taxon>
    </lineage>
</organism>
<keyword evidence="2" id="KW-1185">Reference proteome</keyword>
<gene>
    <name evidence="1" type="ORF">RHMOL_Rhmol05G0301100</name>
</gene>
<name>A0ACC0NUP4_RHOML</name>
<proteinExistence type="predicted"/>
<evidence type="ECO:0000313" key="1">
    <source>
        <dbReference type="EMBL" id="KAI8557015.1"/>
    </source>
</evidence>
<accession>A0ACC0NUP4</accession>
<comment type="caution">
    <text evidence="1">The sequence shown here is derived from an EMBL/GenBank/DDBJ whole genome shotgun (WGS) entry which is preliminary data.</text>
</comment>